<keyword evidence="3" id="KW-1185">Reference proteome</keyword>
<dbReference type="EMBL" id="JARIHO010000032">
    <property type="protein sequence ID" value="KAJ7334635.1"/>
    <property type="molecule type" value="Genomic_DNA"/>
</dbReference>
<evidence type="ECO:0000313" key="3">
    <source>
        <dbReference type="Proteomes" id="UP001218218"/>
    </source>
</evidence>
<gene>
    <name evidence="2" type="ORF">DFH08DRAFT_813708</name>
</gene>
<feature type="region of interest" description="Disordered" evidence="1">
    <location>
        <begin position="283"/>
        <end position="310"/>
    </location>
</feature>
<feature type="compositionally biased region" description="Low complexity" evidence="1">
    <location>
        <begin position="283"/>
        <end position="298"/>
    </location>
</feature>
<accession>A0AAD6ZQQ0</accession>
<comment type="caution">
    <text evidence="2">The sequence shown here is derived from an EMBL/GenBank/DDBJ whole genome shotgun (WGS) entry which is preliminary data.</text>
</comment>
<proteinExistence type="predicted"/>
<dbReference type="AlphaFoldDB" id="A0AAD6ZQQ0"/>
<dbReference type="Proteomes" id="UP001218218">
    <property type="component" value="Unassembled WGS sequence"/>
</dbReference>
<organism evidence="2 3">
    <name type="scientific">Mycena albidolilacea</name>
    <dbReference type="NCBI Taxonomy" id="1033008"/>
    <lineage>
        <taxon>Eukaryota</taxon>
        <taxon>Fungi</taxon>
        <taxon>Dikarya</taxon>
        <taxon>Basidiomycota</taxon>
        <taxon>Agaricomycotina</taxon>
        <taxon>Agaricomycetes</taxon>
        <taxon>Agaricomycetidae</taxon>
        <taxon>Agaricales</taxon>
        <taxon>Marasmiineae</taxon>
        <taxon>Mycenaceae</taxon>
        <taxon>Mycena</taxon>
    </lineage>
</organism>
<protein>
    <submittedName>
        <fullName evidence="2">Uncharacterized protein</fullName>
    </submittedName>
</protein>
<reference evidence="2" key="1">
    <citation type="submission" date="2023-03" db="EMBL/GenBank/DDBJ databases">
        <title>Massive genome expansion in bonnet fungi (Mycena s.s.) driven by repeated elements and novel gene families across ecological guilds.</title>
        <authorList>
            <consortium name="Lawrence Berkeley National Laboratory"/>
            <person name="Harder C.B."/>
            <person name="Miyauchi S."/>
            <person name="Viragh M."/>
            <person name="Kuo A."/>
            <person name="Thoen E."/>
            <person name="Andreopoulos B."/>
            <person name="Lu D."/>
            <person name="Skrede I."/>
            <person name="Drula E."/>
            <person name="Henrissat B."/>
            <person name="Morin E."/>
            <person name="Kohler A."/>
            <person name="Barry K."/>
            <person name="LaButti K."/>
            <person name="Morin E."/>
            <person name="Salamov A."/>
            <person name="Lipzen A."/>
            <person name="Mereny Z."/>
            <person name="Hegedus B."/>
            <person name="Baldrian P."/>
            <person name="Stursova M."/>
            <person name="Weitz H."/>
            <person name="Taylor A."/>
            <person name="Grigoriev I.V."/>
            <person name="Nagy L.G."/>
            <person name="Martin F."/>
            <person name="Kauserud H."/>
        </authorList>
    </citation>
    <scope>NUCLEOTIDE SEQUENCE</scope>
    <source>
        <strain evidence="2">CBHHK002</strain>
    </source>
</reference>
<evidence type="ECO:0000256" key="1">
    <source>
        <dbReference type="SAM" id="MobiDB-lite"/>
    </source>
</evidence>
<name>A0AAD6ZQQ0_9AGAR</name>
<sequence>MGPQFLASAYHKVVVFCKNYIQLMELEKTELEKWDQYMLRHQLRKTELYLKIHAKCSFYKTGLQDVRKQGKKESSTYCSNKEILKRLVAELQHSTGETGSPLIYATSAKSPNAVHMATPEALLFWAAQSPTRVGVLIQRSTVAQTEPMGIEGDSCDLEQGAEGSGEAQRRVARFTRPVDSLRARRALPSSRASLYGYACGSDAFSLPDPFLQWHIKMLEDGRHWHLHVPNVGESLKQRPIRGGQIVYAELVEQRVSSAISGNDLGAHVGICAIVCDFESETGNESGNEIGNKNKNENSGQHRTNVNPTFAGGAGVLTLNTKTKTHVSNSLWISYREEE</sequence>
<evidence type="ECO:0000313" key="2">
    <source>
        <dbReference type="EMBL" id="KAJ7334635.1"/>
    </source>
</evidence>